<organism evidence="4 5">
    <name type="scientific">Zophobas morio</name>
    <dbReference type="NCBI Taxonomy" id="2755281"/>
    <lineage>
        <taxon>Eukaryota</taxon>
        <taxon>Metazoa</taxon>
        <taxon>Ecdysozoa</taxon>
        <taxon>Arthropoda</taxon>
        <taxon>Hexapoda</taxon>
        <taxon>Insecta</taxon>
        <taxon>Pterygota</taxon>
        <taxon>Neoptera</taxon>
        <taxon>Endopterygota</taxon>
        <taxon>Coleoptera</taxon>
        <taxon>Polyphaga</taxon>
        <taxon>Cucujiformia</taxon>
        <taxon>Tenebrionidae</taxon>
        <taxon>Zophobas</taxon>
    </lineage>
</organism>
<dbReference type="InterPro" id="IPR002347">
    <property type="entry name" value="SDR_fam"/>
</dbReference>
<evidence type="ECO:0000256" key="3">
    <source>
        <dbReference type="RuleBase" id="RU000363"/>
    </source>
</evidence>
<dbReference type="FunFam" id="3.40.50.720:FF:000149">
    <property type="entry name" value="15-hydroxyprostaglandin dehydrogenase [NAD(+)]"/>
    <property type="match status" value="1"/>
</dbReference>
<dbReference type="SUPFAM" id="SSF51735">
    <property type="entry name" value="NAD(P)-binding Rossmann-fold domains"/>
    <property type="match status" value="1"/>
</dbReference>
<sequence>MVFDIKGKIALVTGASSGIGFHYVKELLSNGAKAVTIADIDVTKGEESAKKLNNEFGGNKVIFVRTDVTKADELEAAFKTTLNTWKGLDIVINNAGIMNDANWELQIAINCNHVVNGSLLAIKYIGKNNGGKGGVVVNIASILGLQELAGCPIYVGTKHFVVGLDRSFGTPFFYNLTGIQFLTMCPGVTHTPLISEAGHFALPGLGNLAKELVDGLASMPGQKPESVAKGMITLITQGENGSVWVAEGGEPIYEVTIPQRQTLRKK</sequence>
<dbReference type="EMBL" id="JALNTZ010000006">
    <property type="protein sequence ID" value="KAJ3648862.1"/>
    <property type="molecule type" value="Genomic_DNA"/>
</dbReference>
<dbReference type="Proteomes" id="UP001168821">
    <property type="component" value="Unassembled WGS sequence"/>
</dbReference>
<proteinExistence type="inferred from homology"/>
<dbReference type="Pfam" id="PF00106">
    <property type="entry name" value="adh_short"/>
    <property type="match status" value="1"/>
</dbReference>
<dbReference type="GO" id="GO:0016616">
    <property type="term" value="F:oxidoreductase activity, acting on the CH-OH group of donors, NAD or NADP as acceptor"/>
    <property type="evidence" value="ECO:0007669"/>
    <property type="project" value="TreeGrafter"/>
</dbReference>
<dbReference type="Gene3D" id="3.40.50.720">
    <property type="entry name" value="NAD(P)-binding Rossmann-like Domain"/>
    <property type="match status" value="1"/>
</dbReference>
<protein>
    <recommendedName>
        <fullName evidence="6">15-hydroxyprostaglandin dehydrogenase [NAD+]</fullName>
    </recommendedName>
</protein>
<accession>A0AA38MAK3</accession>
<reference evidence="4" key="1">
    <citation type="journal article" date="2023" name="G3 (Bethesda)">
        <title>Whole genome assemblies of Zophobas morio and Tenebrio molitor.</title>
        <authorList>
            <person name="Kaur S."/>
            <person name="Stinson S.A."/>
            <person name="diCenzo G.C."/>
        </authorList>
    </citation>
    <scope>NUCLEOTIDE SEQUENCE</scope>
    <source>
        <strain evidence="4">QUZm001</strain>
    </source>
</reference>
<dbReference type="PANTHER" id="PTHR44229:SF8">
    <property type="entry name" value="ALCOHOL DEHYDROGENASE-RELATED"/>
    <property type="match status" value="1"/>
</dbReference>
<evidence type="ECO:0000256" key="1">
    <source>
        <dbReference type="ARBA" id="ARBA00006484"/>
    </source>
</evidence>
<dbReference type="InterPro" id="IPR036291">
    <property type="entry name" value="NAD(P)-bd_dom_sf"/>
</dbReference>
<name>A0AA38MAK3_9CUCU</name>
<comment type="caution">
    <text evidence="4">The sequence shown here is derived from an EMBL/GenBank/DDBJ whole genome shotgun (WGS) entry which is preliminary data.</text>
</comment>
<comment type="similarity">
    <text evidence="1 3">Belongs to the short-chain dehydrogenases/reductases (SDR) family.</text>
</comment>
<evidence type="ECO:0000256" key="2">
    <source>
        <dbReference type="ARBA" id="ARBA00023002"/>
    </source>
</evidence>
<evidence type="ECO:0008006" key="6">
    <source>
        <dbReference type="Google" id="ProtNLM"/>
    </source>
</evidence>
<keyword evidence="2" id="KW-0560">Oxidoreductase</keyword>
<dbReference type="GO" id="GO:0005737">
    <property type="term" value="C:cytoplasm"/>
    <property type="evidence" value="ECO:0007669"/>
    <property type="project" value="TreeGrafter"/>
</dbReference>
<evidence type="ECO:0000313" key="5">
    <source>
        <dbReference type="Proteomes" id="UP001168821"/>
    </source>
</evidence>
<evidence type="ECO:0000313" key="4">
    <source>
        <dbReference type="EMBL" id="KAJ3648862.1"/>
    </source>
</evidence>
<dbReference type="PANTHER" id="PTHR44229">
    <property type="entry name" value="15-HYDROXYPROSTAGLANDIN DEHYDROGENASE [NAD(+)]"/>
    <property type="match status" value="1"/>
</dbReference>
<dbReference type="PRINTS" id="PR00080">
    <property type="entry name" value="SDRFAMILY"/>
</dbReference>
<gene>
    <name evidence="4" type="ORF">Zmor_020633</name>
</gene>
<dbReference type="AlphaFoldDB" id="A0AA38MAK3"/>
<dbReference type="PRINTS" id="PR00081">
    <property type="entry name" value="GDHRDH"/>
</dbReference>
<keyword evidence="5" id="KW-1185">Reference proteome</keyword>